<evidence type="ECO:0000259" key="2">
    <source>
        <dbReference type="Pfam" id="PF03732"/>
    </source>
</evidence>
<protein>
    <submittedName>
        <fullName evidence="3">Retrotransposon-like protein 1</fullName>
    </submittedName>
</protein>
<feature type="domain" description="Retrotransposon gag" evidence="2">
    <location>
        <begin position="93"/>
        <end position="185"/>
    </location>
</feature>
<name>A0A3N0Y4B2_ANAGA</name>
<evidence type="ECO:0000313" key="4">
    <source>
        <dbReference type="Proteomes" id="UP000281406"/>
    </source>
</evidence>
<dbReference type="Pfam" id="PF03732">
    <property type="entry name" value="Retrotrans_gag"/>
    <property type="match status" value="1"/>
</dbReference>
<gene>
    <name evidence="3" type="ORF">DPX16_22367</name>
</gene>
<evidence type="ECO:0000313" key="3">
    <source>
        <dbReference type="EMBL" id="ROL41046.1"/>
    </source>
</evidence>
<comment type="caution">
    <text evidence="3">The sequence shown here is derived from an EMBL/GenBank/DDBJ whole genome shotgun (WGS) entry which is preliminary data.</text>
</comment>
<dbReference type="PANTHER" id="PTHR15503:SF22">
    <property type="entry name" value="TRANSPOSON TY3-I GAG POLYPROTEIN"/>
    <property type="match status" value="1"/>
</dbReference>
<sequence length="185" mass="20467">MSQSDPFQDLVDAFRRTFNVQPPSQMPPPAPAPTITSASTVTSSSPPTYASPMAKPVPYSGSAEDCNGFHLQVSLTLEMLPHLFPTDYSKVAFIISQLSGKALQWADSIWSQNNPVMQTYSGFVEHFREVFGKPSWDSSIGAKLYNLKQGKLSVNEYALQFRTLVARSGWNEQALLTSYRQGLDP</sequence>
<dbReference type="EMBL" id="RJVU01052801">
    <property type="protein sequence ID" value="ROL41046.1"/>
    <property type="molecule type" value="Genomic_DNA"/>
</dbReference>
<reference evidence="3 4" key="1">
    <citation type="submission" date="2018-10" db="EMBL/GenBank/DDBJ databases">
        <title>Genome assembly for a Yunnan-Guizhou Plateau 3E fish, Anabarilius grahami (Regan), and its evolutionary and genetic applications.</title>
        <authorList>
            <person name="Jiang W."/>
        </authorList>
    </citation>
    <scope>NUCLEOTIDE SEQUENCE [LARGE SCALE GENOMIC DNA]</scope>
    <source>
        <strain evidence="3">AG-KIZ</strain>
        <tissue evidence="3">Muscle</tissue>
    </source>
</reference>
<feature type="compositionally biased region" description="Low complexity" evidence="1">
    <location>
        <begin position="33"/>
        <end position="47"/>
    </location>
</feature>
<dbReference type="Proteomes" id="UP000281406">
    <property type="component" value="Unassembled WGS sequence"/>
</dbReference>
<dbReference type="InterPro" id="IPR032567">
    <property type="entry name" value="RTL1-rel"/>
</dbReference>
<evidence type="ECO:0000256" key="1">
    <source>
        <dbReference type="SAM" id="MobiDB-lite"/>
    </source>
</evidence>
<dbReference type="AlphaFoldDB" id="A0A3N0Y4B2"/>
<accession>A0A3N0Y4B2</accession>
<organism evidence="3 4">
    <name type="scientific">Anabarilius grahami</name>
    <name type="common">Kanglang fish</name>
    <name type="synonym">Barilius grahami</name>
    <dbReference type="NCBI Taxonomy" id="495550"/>
    <lineage>
        <taxon>Eukaryota</taxon>
        <taxon>Metazoa</taxon>
        <taxon>Chordata</taxon>
        <taxon>Craniata</taxon>
        <taxon>Vertebrata</taxon>
        <taxon>Euteleostomi</taxon>
        <taxon>Actinopterygii</taxon>
        <taxon>Neopterygii</taxon>
        <taxon>Teleostei</taxon>
        <taxon>Ostariophysi</taxon>
        <taxon>Cypriniformes</taxon>
        <taxon>Xenocyprididae</taxon>
        <taxon>Xenocypridinae</taxon>
        <taxon>Xenocypridinae incertae sedis</taxon>
        <taxon>Anabarilius</taxon>
    </lineage>
</organism>
<dbReference type="OrthoDB" id="5088132at2759"/>
<keyword evidence="4" id="KW-1185">Reference proteome</keyword>
<dbReference type="InterPro" id="IPR005162">
    <property type="entry name" value="Retrotrans_gag_dom"/>
</dbReference>
<feature type="region of interest" description="Disordered" evidence="1">
    <location>
        <begin position="19"/>
        <end position="47"/>
    </location>
</feature>
<proteinExistence type="predicted"/>
<dbReference type="PANTHER" id="PTHR15503">
    <property type="entry name" value="LDOC1 RELATED"/>
    <property type="match status" value="1"/>
</dbReference>